<evidence type="ECO:0000256" key="7">
    <source>
        <dbReference type="ARBA" id="ARBA00023163"/>
    </source>
</evidence>
<dbReference type="Pfam" id="PF00104">
    <property type="entry name" value="Hormone_recep"/>
    <property type="match status" value="1"/>
</dbReference>
<dbReference type="EMBL" id="CAXLJM020000059">
    <property type="protein sequence ID" value="CAL8119391.1"/>
    <property type="molecule type" value="Genomic_DNA"/>
</dbReference>
<dbReference type="PANTHER" id="PTHR24083">
    <property type="entry name" value="NUCLEAR HORMONE RECEPTOR"/>
    <property type="match status" value="1"/>
</dbReference>
<evidence type="ECO:0000256" key="8">
    <source>
        <dbReference type="ARBA" id="ARBA00023170"/>
    </source>
</evidence>
<keyword evidence="8 10" id="KW-0675">Receptor</keyword>
<dbReference type="InterPro" id="IPR013088">
    <property type="entry name" value="Znf_NHR/GATA"/>
</dbReference>
<keyword evidence="2 10" id="KW-0479">Metal-binding</keyword>
<dbReference type="InterPro" id="IPR001723">
    <property type="entry name" value="Nuclear_hrmn_rcpt"/>
</dbReference>
<feature type="domain" description="NR LBD" evidence="13">
    <location>
        <begin position="214"/>
        <end position="432"/>
    </location>
</feature>
<dbReference type="Gene3D" id="1.10.565.10">
    <property type="entry name" value="Retinoid X Receptor"/>
    <property type="match status" value="1"/>
</dbReference>
<dbReference type="InterPro" id="IPR035500">
    <property type="entry name" value="NHR-like_dom_sf"/>
</dbReference>
<evidence type="ECO:0000256" key="10">
    <source>
        <dbReference type="RuleBase" id="RU004334"/>
    </source>
</evidence>
<dbReference type="Pfam" id="PF00105">
    <property type="entry name" value="zf-C4"/>
    <property type="match status" value="1"/>
</dbReference>
<keyword evidence="4 10" id="KW-0862">Zinc</keyword>
<dbReference type="Gene3D" id="3.30.50.10">
    <property type="entry name" value="Erythroid Transcription Factor GATA-1, subunit A"/>
    <property type="match status" value="1"/>
</dbReference>
<evidence type="ECO:0000313" key="15">
    <source>
        <dbReference type="Proteomes" id="UP001642540"/>
    </source>
</evidence>
<organism evidence="14 15">
    <name type="scientific">Orchesella dallaii</name>
    <dbReference type="NCBI Taxonomy" id="48710"/>
    <lineage>
        <taxon>Eukaryota</taxon>
        <taxon>Metazoa</taxon>
        <taxon>Ecdysozoa</taxon>
        <taxon>Arthropoda</taxon>
        <taxon>Hexapoda</taxon>
        <taxon>Collembola</taxon>
        <taxon>Entomobryomorpha</taxon>
        <taxon>Entomobryoidea</taxon>
        <taxon>Orchesellidae</taxon>
        <taxon>Orchesellinae</taxon>
        <taxon>Orchesella</taxon>
    </lineage>
</organism>
<dbReference type="SMART" id="SM00399">
    <property type="entry name" value="ZnF_C4"/>
    <property type="match status" value="1"/>
</dbReference>
<dbReference type="Proteomes" id="UP001642540">
    <property type="component" value="Unassembled WGS sequence"/>
</dbReference>
<dbReference type="SMART" id="SM00430">
    <property type="entry name" value="HOLI"/>
    <property type="match status" value="1"/>
</dbReference>
<keyword evidence="6 10" id="KW-0238">DNA-binding</keyword>
<dbReference type="PRINTS" id="PR00398">
    <property type="entry name" value="STRDHORMONER"/>
</dbReference>
<evidence type="ECO:0000256" key="6">
    <source>
        <dbReference type="ARBA" id="ARBA00023125"/>
    </source>
</evidence>
<comment type="caution">
    <text evidence="14">The sequence shown here is derived from an EMBL/GenBank/DDBJ whole genome shotgun (WGS) entry which is preliminary data.</text>
</comment>
<name>A0ABP1R4C5_9HEXA</name>
<feature type="domain" description="Nuclear receptor" evidence="12">
    <location>
        <begin position="8"/>
        <end position="83"/>
    </location>
</feature>
<evidence type="ECO:0000256" key="9">
    <source>
        <dbReference type="ARBA" id="ARBA00023242"/>
    </source>
</evidence>
<dbReference type="InterPro" id="IPR000536">
    <property type="entry name" value="Nucl_hrmn_rcpt_lig-bd"/>
</dbReference>
<evidence type="ECO:0000256" key="3">
    <source>
        <dbReference type="ARBA" id="ARBA00022771"/>
    </source>
</evidence>
<proteinExistence type="inferred from homology"/>
<keyword evidence="15" id="KW-1185">Reference proteome</keyword>
<evidence type="ECO:0000313" key="14">
    <source>
        <dbReference type="EMBL" id="CAL8119391.1"/>
    </source>
</evidence>
<accession>A0ABP1R4C5</accession>
<protein>
    <submittedName>
        <fullName evidence="14">Uncharacterized protein</fullName>
    </submittedName>
</protein>
<evidence type="ECO:0000256" key="11">
    <source>
        <dbReference type="SAM" id="MobiDB-lite"/>
    </source>
</evidence>
<dbReference type="SUPFAM" id="SSF48508">
    <property type="entry name" value="Nuclear receptor ligand-binding domain"/>
    <property type="match status" value="1"/>
</dbReference>
<dbReference type="PROSITE" id="PS00031">
    <property type="entry name" value="NUCLEAR_REC_DBD_1"/>
    <property type="match status" value="1"/>
</dbReference>
<reference evidence="14 15" key="1">
    <citation type="submission" date="2024-08" db="EMBL/GenBank/DDBJ databases">
        <authorList>
            <person name="Cucini C."/>
            <person name="Frati F."/>
        </authorList>
    </citation>
    <scope>NUCLEOTIDE SEQUENCE [LARGE SCALE GENOMIC DNA]</scope>
</reference>
<keyword evidence="3 10" id="KW-0863">Zinc-finger</keyword>
<keyword evidence="9 10" id="KW-0539">Nucleus</keyword>
<keyword evidence="5 10" id="KW-0805">Transcription regulation</keyword>
<dbReference type="CDD" id="cd07164">
    <property type="entry name" value="NR_DBD_PNR_like_1"/>
    <property type="match status" value="1"/>
</dbReference>
<comment type="similarity">
    <text evidence="10">Belongs to the nuclear hormone receptor family.</text>
</comment>
<dbReference type="InterPro" id="IPR001628">
    <property type="entry name" value="Znf_hrmn_rcpt"/>
</dbReference>
<evidence type="ECO:0000256" key="1">
    <source>
        <dbReference type="ARBA" id="ARBA00004123"/>
    </source>
</evidence>
<dbReference type="PROSITE" id="PS51843">
    <property type="entry name" value="NR_LBD"/>
    <property type="match status" value="1"/>
</dbReference>
<keyword evidence="7 10" id="KW-0804">Transcription</keyword>
<feature type="region of interest" description="Disordered" evidence="11">
    <location>
        <begin position="174"/>
        <end position="196"/>
    </location>
</feature>
<dbReference type="InterPro" id="IPR050274">
    <property type="entry name" value="Nuclear_hormone_rcpt_NR2"/>
</dbReference>
<evidence type="ECO:0000256" key="4">
    <source>
        <dbReference type="ARBA" id="ARBA00022833"/>
    </source>
</evidence>
<dbReference type="PRINTS" id="PR00047">
    <property type="entry name" value="STROIDFINGER"/>
</dbReference>
<dbReference type="SUPFAM" id="SSF57716">
    <property type="entry name" value="Glucocorticoid receptor-like (DNA-binding domain)"/>
    <property type="match status" value="1"/>
</dbReference>
<sequence>MDKGSKPDLLCRVCGDKASGKHYGVSSCDGCRGFFKRSIRRNLDYVCKESNSCIVDVTRRNQCQACRFRKCLDVNMKREAVQHERAPRTTTSKPKYLAQFTPGSAGFPPYFLPLKPVYPSFFGGSSGLSNGLQVGMFQARNLVECPGSLIDRSVCLGEPSSNAFSLLANLTAPETPSTASNRGGSPNEKNISTNQPTRSVCPNMKARIGLPIASEDEVSSSGGEQERNNHYKFLECFHVTTLINENIYESAAKLLFLSVKWARSVPSFLNLPYEDQTLLFEECWVELFILSGAQWGLSIDEETLVSTSVVPRAKHSALLVDARLLRETLERILTIRPDHTELACMKALVLFKPEIPTLRERLHIEMLQDQTHVMLQEYCIGRSPLNKIRFGKLLLLLPLIRRIKGSIIEELFFKQTVGDIPIERLLSDMFRS</sequence>
<dbReference type="PROSITE" id="PS51030">
    <property type="entry name" value="NUCLEAR_REC_DBD_2"/>
    <property type="match status" value="1"/>
</dbReference>
<comment type="subcellular location">
    <subcellularLocation>
        <location evidence="1 10">Nucleus</location>
    </subcellularLocation>
</comment>
<evidence type="ECO:0000256" key="5">
    <source>
        <dbReference type="ARBA" id="ARBA00023015"/>
    </source>
</evidence>
<gene>
    <name evidence="14" type="ORF">ODALV1_LOCUS18530</name>
</gene>
<evidence type="ECO:0000256" key="2">
    <source>
        <dbReference type="ARBA" id="ARBA00022723"/>
    </source>
</evidence>
<evidence type="ECO:0000259" key="13">
    <source>
        <dbReference type="PROSITE" id="PS51843"/>
    </source>
</evidence>
<evidence type="ECO:0000259" key="12">
    <source>
        <dbReference type="PROSITE" id="PS51030"/>
    </source>
</evidence>